<dbReference type="AlphaFoldDB" id="A0A0A9HRH6"/>
<sequence>MEDDVSNNSSSSSSRYTGRPVAPLNLLMLET</sequence>
<reference evidence="2" key="1">
    <citation type="submission" date="2014-09" db="EMBL/GenBank/DDBJ databases">
        <authorList>
            <person name="Magalhaes I.L.F."/>
            <person name="Oliveira U."/>
            <person name="Santos F.R."/>
            <person name="Vidigal T.H.D.A."/>
            <person name="Brescovit A.D."/>
            <person name="Santos A.J."/>
        </authorList>
    </citation>
    <scope>NUCLEOTIDE SEQUENCE</scope>
    <source>
        <tissue evidence="2">Shoot tissue taken approximately 20 cm above the soil surface</tissue>
    </source>
</reference>
<feature type="compositionally biased region" description="Low complexity" evidence="1">
    <location>
        <begin position="1"/>
        <end position="14"/>
    </location>
</feature>
<evidence type="ECO:0000313" key="2">
    <source>
        <dbReference type="EMBL" id="JAE39725.1"/>
    </source>
</evidence>
<accession>A0A0A9HRH6</accession>
<proteinExistence type="predicted"/>
<feature type="region of interest" description="Disordered" evidence="1">
    <location>
        <begin position="1"/>
        <end position="31"/>
    </location>
</feature>
<dbReference type="EMBL" id="GBRH01158171">
    <property type="protein sequence ID" value="JAE39725.1"/>
    <property type="molecule type" value="Transcribed_RNA"/>
</dbReference>
<reference evidence="2" key="2">
    <citation type="journal article" date="2015" name="Data Brief">
        <title>Shoot transcriptome of the giant reed, Arundo donax.</title>
        <authorList>
            <person name="Barrero R.A."/>
            <person name="Guerrero F.D."/>
            <person name="Moolhuijzen P."/>
            <person name="Goolsby J.A."/>
            <person name="Tidwell J."/>
            <person name="Bellgard S.E."/>
            <person name="Bellgard M.I."/>
        </authorList>
    </citation>
    <scope>NUCLEOTIDE SEQUENCE</scope>
    <source>
        <tissue evidence="2">Shoot tissue taken approximately 20 cm above the soil surface</tissue>
    </source>
</reference>
<protein>
    <submittedName>
        <fullName evidence="2">Uncharacterized protein</fullName>
    </submittedName>
</protein>
<organism evidence="2">
    <name type="scientific">Arundo donax</name>
    <name type="common">Giant reed</name>
    <name type="synonym">Donax arundinaceus</name>
    <dbReference type="NCBI Taxonomy" id="35708"/>
    <lineage>
        <taxon>Eukaryota</taxon>
        <taxon>Viridiplantae</taxon>
        <taxon>Streptophyta</taxon>
        <taxon>Embryophyta</taxon>
        <taxon>Tracheophyta</taxon>
        <taxon>Spermatophyta</taxon>
        <taxon>Magnoliopsida</taxon>
        <taxon>Liliopsida</taxon>
        <taxon>Poales</taxon>
        <taxon>Poaceae</taxon>
        <taxon>PACMAD clade</taxon>
        <taxon>Arundinoideae</taxon>
        <taxon>Arundineae</taxon>
        <taxon>Arundo</taxon>
    </lineage>
</organism>
<name>A0A0A9HRH6_ARUDO</name>
<evidence type="ECO:0000256" key="1">
    <source>
        <dbReference type="SAM" id="MobiDB-lite"/>
    </source>
</evidence>